<dbReference type="AlphaFoldDB" id="A0A1A9V918"/>
<keyword evidence="7" id="KW-0067">ATP-binding</keyword>
<feature type="compositionally biased region" description="Low complexity" evidence="12">
    <location>
        <begin position="41"/>
        <end position="50"/>
    </location>
</feature>
<feature type="domain" description="Guanylate cyclase" evidence="13">
    <location>
        <begin position="63"/>
        <end position="95"/>
    </location>
</feature>
<dbReference type="Proteomes" id="UP000078200">
    <property type="component" value="Unassembled WGS sequence"/>
</dbReference>
<dbReference type="CDD" id="cd07302">
    <property type="entry name" value="CHD"/>
    <property type="match status" value="1"/>
</dbReference>
<reference evidence="14" key="1">
    <citation type="submission" date="2020-05" db="UniProtKB">
        <authorList>
            <consortium name="EnsemblMetazoa"/>
        </authorList>
    </citation>
    <scope>IDENTIFICATION</scope>
    <source>
        <strain evidence="14">TTRI</strain>
    </source>
</reference>
<dbReference type="VEuPathDB" id="VectorBase:GAUT029775"/>
<evidence type="ECO:0000256" key="8">
    <source>
        <dbReference type="ARBA" id="ARBA00022842"/>
    </source>
</evidence>
<dbReference type="PANTHER" id="PTHR45627:SF23">
    <property type="entry name" value="AT30656P-RELATED"/>
    <property type="match status" value="1"/>
</dbReference>
<evidence type="ECO:0000256" key="6">
    <source>
        <dbReference type="ARBA" id="ARBA00022741"/>
    </source>
</evidence>
<keyword evidence="8" id="KW-0460">Magnesium</keyword>
<evidence type="ECO:0000256" key="3">
    <source>
        <dbReference type="ARBA" id="ARBA00012201"/>
    </source>
</evidence>
<dbReference type="SUPFAM" id="SSF55073">
    <property type="entry name" value="Nucleotide cyclase"/>
    <property type="match status" value="1"/>
</dbReference>
<feature type="region of interest" description="Disordered" evidence="12">
    <location>
        <begin position="15"/>
        <end position="72"/>
    </location>
</feature>
<dbReference type="EnsemblMetazoa" id="GAUT029775-RA">
    <property type="protein sequence ID" value="GAUT029775-PA"/>
    <property type="gene ID" value="GAUT029775"/>
</dbReference>
<evidence type="ECO:0000256" key="4">
    <source>
        <dbReference type="ARBA" id="ARBA00022692"/>
    </source>
</evidence>
<dbReference type="EC" id="4.6.1.1" evidence="3"/>
<evidence type="ECO:0000256" key="2">
    <source>
        <dbReference type="ARBA" id="ARBA00004141"/>
    </source>
</evidence>
<evidence type="ECO:0000256" key="5">
    <source>
        <dbReference type="ARBA" id="ARBA00022723"/>
    </source>
</evidence>
<keyword evidence="10" id="KW-0472">Membrane</keyword>
<keyword evidence="6" id="KW-0547">Nucleotide-binding</keyword>
<dbReference type="PANTHER" id="PTHR45627">
    <property type="entry name" value="ADENYLATE CYCLASE TYPE 1"/>
    <property type="match status" value="1"/>
</dbReference>
<accession>A0A1A9V918</accession>
<dbReference type="GO" id="GO:0046872">
    <property type="term" value="F:metal ion binding"/>
    <property type="evidence" value="ECO:0007669"/>
    <property type="project" value="UniProtKB-KW"/>
</dbReference>
<dbReference type="PROSITE" id="PS50125">
    <property type="entry name" value="GUANYLATE_CYCLASE_2"/>
    <property type="match status" value="1"/>
</dbReference>
<evidence type="ECO:0000256" key="1">
    <source>
        <dbReference type="ARBA" id="ARBA00001593"/>
    </source>
</evidence>
<organism evidence="14 15">
    <name type="scientific">Glossina austeni</name>
    <name type="common">Savannah tsetse fly</name>
    <dbReference type="NCBI Taxonomy" id="7395"/>
    <lineage>
        <taxon>Eukaryota</taxon>
        <taxon>Metazoa</taxon>
        <taxon>Ecdysozoa</taxon>
        <taxon>Arthropoda</taxon>
        <taxon>Hexapoda</taxon>
        <taxon>Insecta</taxon>
        <taxon>Pterygota</taxon>
        <taxon>Neoptera</taxon>
        <taxon>Endopterygota</taxon>
        <taxon>Diptera</taxon>
        <taxon>Brachycera</taxon>
        <taxon>Muscomorpha</taxon>
        <taxon>Hippoboscoidea</taxon>
        <taxon>Glossinidae</taxon>
        <taxon>Glossina</taxon>
    </lineage>
</organism>
<dbReference type="Pfam" id="PF00211">
    <property type="entry name" value="Guanylate_cyc"/>
    <property type="match status" value="1"/>
</dbReference>
<evidence type="ECO:0000313" key="14">
    <source>
        <dbReference type="EnsemblMetazoa" id="GAUT029775-PA"/>
    </source>
</evidence>
<keyword evidence="5" id="KW-0479">Metal-binding</keyword>
<evidence type="ECO:0000256" key="9">
    <source>
        <dbReference type="ARBA" id="ARBA00022989"/>
    </source>
</evidence>
<dbReference type="InterPro" id="IPR029787">
    <property type="entry name" value="Nucleotide_cyclase"/>
</dbReference>
<feature type="compositionally biased region" description="Polar residues" evidence="12">
    <location>
        <begin position="18"/>
        <end position="30"/>
    </location>
</feature>
<evidence type="ECO:0000256" key="11">
    <source>
        <dbReference type="ARBA" id="ARBA00023239"/>
    </source>
</evidence>
<evidence type="ECO:0000256" key="12">
    <source>
        <dbReference type="SAM" id="MobiDB-lite"/>
    </source>
</evidence>
<dbReference type="InterPro" id="IPR001054">
    <property type="entry name" value="A/G_cyclase"/>
</dbReference>
<dbReference type="GO" id="GO:0005524">
    <property type="term" value="F:ATP binding"/>
    <property type="evidence" value="ECO:0007669"/>
    <property type="project" value="UniProtKB-KW"/>
</dbReference>
<proteinExistence type="predicted"/>
<feature type="compositionally biased region" description="Acidic residues" evidence="12">
    <location>
        <begin position="51"/>
        <end position="62"/>
    </location>
</feature>
<evidence type="ECO:0000313" key="15">
    <source>
        <dbReference type="Proteomes" id="UP000078200"/>
    </source>
</evidence>
<protein>
    <recommendedName>
        <fullName evidence="3">adenylate cyclase</fullName>
        <ecNumber evidence="3">4.6.1.1</ecNumber>
    </recommendedName>
</protein>
<dbReference type="STRING" id="7395.A0A1A9V918"/>
<evidence type="ECO:0000259" key="13">
    <source>
        <dbReference type="PROSITE" id="PS50125"/>
    </source>
</evidence>
<dbReference type="GO" id="GO:0009190">
    <property type="term" value="P:cyclic nucleotide biosynthetic process"/>
    <property type="evidence" value="ECO:0007669"/>
    <property type="project" value="InterPro"/>
</dbReference>
<dbReference type="GO" id="GO:0035556">
    <property type="term" value="P:intracellular signal transduction"/>
    <property type="evidence" value="ECO:0007669"/>
    <property type="project" value="InterPro"/>
</dbReference>
<name>A0A1A9V918_GLOAU</name>
<dbReference type="Gene3D" id="3.30.70.1230">
    <property type="entry name" value="Nucleotide cyclase"/>
    <property type="match status" value="1"/>
</dbReference>
<dbReference type="GO" id="GO:0007189">
    <property type="term" value="P:adenylate cyclase-activating G protein-coupled receptor signaling pathway"/>
    <property type="evidence" value="ECO:0007669"/>
    <property type="project" value="TreeGrafter"/>
</dbReference>
<dbReference type="GO" id="GO:0004016">
    <property type="term" value="F:adenylate cyclase activity"/>
    <property type="evidence" value="ECO:0007669"/>
    <property type="project" value="UniProtKB-EC"/>
</dbReference>
<evidence type="ECO:0000256" key="7">
    <source>
        <dbReference type="ARBA" id="ARBA00022840"/>
    </source>
</evidence>
<keyword evidence="4" id="KW-0812">Transmembrane</keyword>
<evidence type="ECO:0000256" key="10">
    <source>
        <dbReference type="ARBA" id="ARBA00023136"/>
    </source>
</evidence>
<keyword evidence="9" id="KW-1133">Transmembrane helix</keyword>
<dbReference type="GO" id="GO:0005886">
    <property type="term" value="C:plasma membrane"/>
    <property type="evidence" value="ECO:0007669"/>
    <property type="project" value="TreeGrafter"/>
</dbReference>
<comment type="subcellular location">
    <subcellularLocation>
        <location evidence="2">Membrane</location>
        <topology evidence="2">Multi-pass membrane protein</topology>
    </subcellularLocation>
</comment>
<keyword evidence="15" id="KW-1185">Reference proteome</keyword>
<keyword evidence="11" id="KW-0456">Lyase</keyword>
<sequence>MAACGLTNRYPRKEAIQRLTTLGSVESETPSLEKMRSKTPSPSDSVSSNDYDSDDDDRDENDSISSGEVMGGVVGSSQAHYDIWGSAVNMAARLDTTGEPGRIQVTEETAEVLRSFDIGCTYRGLTAVKGRGSIPTYFINVDEEFRFEEQ</sequence>
<comment type="catalytic activity">
    <reaction evidence="1">
        <text>ATP = 3',5'-cyclic AMP + diphosphate</text>
        <dbReference type="Rhea" id="RHEA:15389"/>
        <dbReference type="ChEBI" id="CHEBI:30616"/>
        <dbReference type="ChEBI" id="CHEBI:33019"/>
        <dbReference type="ChEBI" id="CHEBI:58165"/>
        <dbReference type="EC" id="4.6.1.1"/>
    </reaction>
</comment>